<name>A0ACB8AT53_9AGAM</name>
<evidence type="ECO:0000313" key="1">
    <source>
        <dbReference type="EMBL" id="KAH7915943.1"/>
    </source>
</evidence>
<proteinExistence type="predicted"/>
<organism evidence="1 2">
    <name type="scientific">Hygrophoropsis aurantiaca</name>
    <dbReference type="NCBI Taxonomy" id="72124"/>
    <lineage>
        <taxon>Eukaryota</taxon>
        <taxon>Fungi</taxon>
        <taxon>Dikarya</taxon>
        <taxon>Basidiomycota</taxon>
        <taxon>Agaricomycotina</taxon>
        <taxon>Agaricomycetes</taxon>
        <taxon>Agaricomycetidae</taxon>
        <taxon>Boletales</taxon>
        <taxon>Coniophorineae</taxon>
        <taxon>Hygrophoropsidaceae</taxon>
        <taxon>Hygrophoropsis</taxon>
    </lineage>
</organism>
<dbReference type="Proteomes" id="UP000790377">
    <property type="component" value="Unassembled WGS sequence"/>
</dbReference>
<accession>A0ACB8AT53</accession>
<keyword evidence="2" id="KW-1185">Reference proteome</keyword>
<protein>
    <submittedName>
        <fullName evidence="1">Uncharacterized protein</fullName>
    </submittedName>
</protein>
<sequence>MGPHPHLTLDSIPIEVLWYIISFISVFDIIRLQKVSKFFKDVTEVDIIWRNAYRTTSLPRCPGPFPHQSTETLKNALVQSARLTCNWADPKSAPRPTSRRNIDSQEGDKQHDLLFGRWLMYIDKAQTQVKCVDLDVTNCEDIPVVVYRSTVKIRNFSCLATTTLDGQTSAFAIVLERRHQPVNSSATIKLFKLSGYLGPALSFELAESYPIDWRSNAMQATIGPRLLVISGIRPWMYSNDVLYVDLDTFSTYSVALPPMTPGNAVQNVQFIPCAAHLLVLHTLTVRGSHPPSLFEAFSIPAAHEGPKPTSLALTHRSLYHNPSYSDVVLLHDPVVAPWIGEASICLAVTTTPSVRDQETTEEVQSVVRLFLSNDSSTSPGTITCETQDLFSYPSWGRCFCFSSSSNGAGRGIRFALSAPWGDPFCELQAITLAVEGPSQVSHTVLSIDTHHIATEREMLYDGYRGRLLWLPRSSDYSQNSVELLDFV</sequence>
<comment type="caution">
    <text evidence="1">The sequence shown here is derived from an EMBL/GenBank/DDBJ whole genome shotgun (WGS) entry which is preliminary data.</text>
</comment>
<evidence type="ECO:0000313" key="2">
    <source>
        <dbReference type="Proteomes" id="UP000790377"/>
    </source>
</evidence>
<gene>
    <name evidence="1" type="ORF">BJ138DRAFT_827979</name>
</gene>
<dbReference type="EMBL" id="MU267595">
    <property type="protein sequence ID" value="KAH7915943.1"/>
    <property type="molecule type" value="Genomic_DNA"/>
</dbReference>
<reference evidence="1" key="1">
    <citation type="journal article" date="2021" name="New Phytol.">
        <title>Evolutionary innovations through gain and loss of genes in the ectomycorrhizal Boletales.</title>
        <authorList>
            <person name="Wu G."/>
            <person name="Miyauchi S."/>
            <person name="Morin E."/>
            <person name="Kuo A."/>
            <person name="Drula E."/>
            <person name="Varga T."/>
            <person name="Kohler A."/>
            <person name="Feng B."/>
            <person name="Cao Y."/>
            <person name="Lipzen A."/>
            <person name="Daum C."/>
            <person name="Hundley H."/>
            <person name="Pangilinan J."/>
            <person name="Johnson J."/>
            <person name="Barry K."/>
            <person name="LaButti K."/>
            <person name="Ng V."/>
            <person name="Ahrendt S."/>
            <person name="Min B."/>
            <person name="Choi I.G."/>
            <person name="Park H."/>
            <person name="Plett J.M."/>
            <person name="Magnuson J."/>
            <person name="Spatafora J.W."/>
            <person name="Nagy L.G."/>
            <person name="Henrissat B."/>
            <person name="Grigoriev I.V."/>
            <person name="Yang Z.L."/>
            <person name="Xu J."/>
            <person name="Martin F.M."/>
        </authorList>
    </citation>
    <scope>NUCLEOTIDE SEQUENCE</scope>
    <source>
        <strain evidence="1">ATCC 28755</strain>
    </source>
</reference>